<name>A0A6C0MDG1_9HEMI</name>
<evidence type="ECO:0000256" key="1">
    <source>
        <dbReference type="SAM" id="Phobius"/>
    </source>
</evidence>
<keyword evidence="2" id="KW-0496">Mitochondrion</keyword>
<keyword evidence="1" id="KW-0812">Transmembrane</keyword>
<keyword evidence="1" id="KW-1133">Transmembrane helix</keyword>
<organism evidence="2">
    <name type="scientific">Gessius rufidorsus</name>
    <dbReference type="NCBI Taxonomy" id="1971641"/>
    <lineage>
        <taxon>Eukaryota</taxon>
        <taxon>Metazoa</taxon>
        <taxon>Ecdysozoa</taxon>
        <taxon>Arthropoda</taxon>
        <taxon>Hexapoda</taxon>
        <taxon>Insecta</taxon>
        <taxon>Pterygota</taxon>
        <taxon>Neoptera</taxon>
        <taxon>Paraneoptera</taxon>
        <taxon>Hemiptera</taxon>
        <taxon>Auchenorrhyncha</taxon>
        <taxon>Membracoidea</taxon>
        <taxon>Cicadellidae</taxon>
        <taxon>Iassinae</taxon>
        <taxon>Gessius</taxon>
    </lineage>
</organism>
<reference evidence="2" key="1">
    <citation type="journal article" date="2020" name="Int. J. Biol. Macromol.">
        <title>Comparative mitogenomes of six species in the subfamily Iassinae (Hemiptera: Cicadellidae) and phylogenetic analysis.</title>
        <authorList>
            <person name="Wang J."/>
            <person name="Wu Y."/>
            <person name="Dai R."/>
            <person name="Yang M."/>
        </authorList>
    </citation>
    <scope>NUCLEOTIDE SEQUENCE</scope>
</reference>
<protein>
    <submittedName>
        <fullName evidence="2">ATP synthase F0 subunit 8</fullName>
    </submittedName>
</protein>
<geneLocation type="mitochondrion" evidence="2"/>
<feature type="transmembrane region" description="Helical" evidence="1">
    <location>
        <begin position="6"/>
        <end position="29"/>
    </location>
</feature>
<evidence type="ECO:0000313" key="2">
    <source>
        <dbReference type="EMBL" id="QHV34323.1"/>
    </source>
</evidence>
<gene>
    <name evidence="2" type="primary">ATP8</name>
</gene>
<sequence>MPQMSPMWWMTLMLLFIFTLYMTMSMLYFNKKFYFKNKNIKKMMMNWKW</sequence>
<dbReference type="AlphaFoldDB" id="A0A6C0MDG1"/>
<keyword evidence="1" id="KW-0472">Membrane</keyword>
<accession>A0A6C0MDG1</accession>
<dbReference type="EMBL" id="MN577633">
    <property type="protein sequence ID" value="QHV34323.1"/>
    <property type="molecule type" value="Genomic_DNA"/>
</dbReference>
<proteinExistence type="predicted"/>